<reference evidence="1" key="1">
    <citation type="submission" date="2021-06" db="EMBL/GenBank/DDBJ databases">
        <title>Parelaphostrongylus tenuis whole genome reference sequence.</title>
        <authorList>
            <person name="Garwood T.J."/>
            <person name="Larsen P.A."/>
            <person name="Fountain-Jones N.M."/>
            <person name="Garbe J.R."/>
            <person name="Macchietto M.G."/>
            <person name="Kania S.A."/>
            <person name="Gerhold R.W."/>
            <person name="Richards J.E."/>
            <person name="Wolf T.M."/>
        </authorList>
    </citation>
    <scope>NUCLEOTIDE SEQUENCE</scope>
    <source>
        <strain evidence="1">MNPRO001-30</strain>
        <tissue evidence="1">Meninges</tissue>
    </source>
</reference>
<dbReference type="Proteomes" id="UP001196413">
    <property type="component" value="Unassembled WGS sequence"/>
</dbReference>
<comment type="caution">
    <text evidence="1">The sequence shown here is derived from an EMBL/GenBank/DDBJ whole genome shotgun (WGS) entry which is preliminary data.</text>
</comment>
<name>A0AAD5QGA2_PARTN</name>
<sequence length="149" mass="16645">MFDDFMIRLKIAEQISEEDVGGSATKSAVIRWSKQFKGDNLYLEDEFRSGRQSILDENDSRAALNVGPSSSTRDLVEELGVSQQAVIKSCISLVVHKKPTGSAILQNDSTKSWKIVVYTSKSCCHYSCCQFAHINNLLETSQNFSFNPK</sequence>
<gene>
    <name evidence="1" type="ORF">KIN20_005683</name>
</gene>
<organism evidence="1 2">
    <name type="scientific">Parelaphostrongylus tenuis</name>
    <name type="common">Meningeal worm</name>
    <dbReference type="NCBI Taxonomy" id="148309"/>
    <lineage>
        <taxon>Eukaryota</taxon>
        <taxon>Metazoa</taxon>
        <taxon>Ecdysozoa</taxon>
        <taxon>Nematoda</taxon>
        <taxon>Chromadorea</taxon>
        <taxon>Rhabditida</taxon>
        <taxon>Rhabditina</taxon>
        <taxon>Rhabditomorpha</taxon>
        <taxon>Strongyloidea</taxon>
        <taxon>Metastrongylidae</taxon>
        <taxon>Parelaphostrongylus</taxon>
    </lineage>
</organism>
<dbReference type="EMBL" id="JAHQIW010000783">
    <property type="protein sequence ID" value="KAJ1349992.1"/>
    <property type="molecule type" value="Genomic_DNA"/>
</dbReference>
<evidence type="ECO:0000313" key="2">
    <source>
        <dbReference type="Proteomes" id="UP001196413"/>
    </source>
</evidence>
<evidence type="ECO:0008006" key="3">
    <source>
        <dbReference type="Google" id="ProtNLM"/>
    </source>
</evidence>
<proteinExistence type="predicted"/>
<protein>
    <recommendedName>
        <fullName evidence="3">Mos1 transposase HTH domain-containing protein</fullName>
    </recommendedName>
</protein>
<keyword evidence="2" id="KW-1185">Reference proteome</keyword>
<evidence type="ECO:0000313" key="1">
    <source>
        <dbReference type="EMBL" id="KAJ1349992.1"/>
    </source>
</evidence>
<accession>A0AAD5QGA2</accession>
<dbReference type="AlphaFoldDB" id="A0AAD5QGA2"/>